<keyword evidence="4" id="KW-0949">S-adenosyl-L-methionine</keyword>
<dbReference type="PANTHER" id="PTHR43667:SF2">
    <property type="entry name" value="FATTY ACID C-METHYL TRANSFERASE"/>
    <property type="match status" value="1"/>
</dbReference>
<dbReference type="InterPro" id="IPR003333">
    <property type="entry name" value="CMAS"/>
</dbReference>
<sequence>MATAKSLSSASVSSGLDWTRHLVLKTFDGLKGGAILMSQTGYESVHLGEVDHPDTVEVHILDSQVFSRILKGGSIAAGETYMEGLWRCSNLHRLLQLLADNQDHLDSLDRKLHWFTDAWFKVQHFFRRNNKRQAKKNILAHYDLGNDFYQSFLDPQMQYSSAIFGGRDITLAEAQDNKLKRICEQLKLESGDHLLEIGTGWGGLAIYAASHYGCKVTTTTISDKQHAHVLEKVAERDLSHLVTVLNKDYRDLEGQYDKLVSIEMIEAVGEKFLPGFAQVCANRLKAGGIMLLQAITIDDRRFSAYRKSVDFIQQYVFPGGFLPSPSLLKQLFSKQGLQSLQSLEIGIDYAETLQHWHQRVQQQHNNNQHFGFDEQFYRLWHFYFAYCEAGFRSHNIGTEQLTMVKA</sequence>
<dbReference type="Pfam" id="PF02353">
    <property type="entry name" value="CMAS"/>
    <property type="match status" value="1"/>
</dbReference>
<evidence type="ECO:0000256" key="4">
    <source>
        <dbReference type="ARBA" id="ARBA00022691"/>
    </source>
</evidence>
<protein>
    <submittedName>
        <fullName evidence="6">Cyclopropane-fatty-acyl-phospholipid synthase family protein</fullName>
        <ecNumber evidence="6">2.1.1.-</ecNumber>
    </submittedName>
</protein>
<dbReference type="InterPro" id="IPR050723">
    <property type="entry name" value="CFA/CMAS"/>
</dbReference>
<comment type="similarity">
    <text evidence="1">Belongs to the CFA/CMAS family.</text>
</comment>
<evidence type="ECO:0000256" key="1">
    <source>
        <dbReference type="ARBA" id="ARBA00010815"/>
    </source>
</evidence>
<keyword evidence="2 6" id="KW-0489">Methyltransferase</keyword>
<keyword evidence="7" id="KW-1185">Reference proteome</keyword>
<reference evidence="7" key="1">
    <citation type="submission" date="2023-07" db="EMBL/GenBank/DDBJ databases">
        <title>Draft genome sequence of Agarivorans aestuarii strain ZMCS4, a CAZymes producing bacteria isolated from the marine brown algae Clodostephus spongiosus.</title>
        <authorList>
            <person name="Lorente B."/>
            <person name="Cabral C."/>
            <person name="Frias J."/>
            <person name="Faria J."/>
            <person name="Toubarro D."/>
        </authorList>
    </citation>
    <scope>NUCLEOTIDE SEQUENCE [LARGE SCALE GENOMIC DNA]</scope>
    <source>
        <strain evidence="7">ZMCS4</strain>
    </source>
</reference>
<accession>A0ABU7G3U7</accession>
<dbReference type="PANTHER" id="PTHR43667">
    <property type="entry name" value="CYCLOPROPANE-FATTY-ACYL-PHOSPHOLIPID SYNTHASE"/>
    <property type="match status" value="1"/>
</dbReference>
<dbReference type="PIRSF" id="PIRSF003085">
    <property type="entry name" value="CMAS"/>
    <property type="match status" value="1"/>
</dbReference>
<dbReference type="GO" id="GO:0008168">
    <property type="term" value="F:methyltransferase activity"/>
    <property type="evidence" value="ECO:0007669"/>
    <property type="project" value="UniProtKB-KW"/>
</dbReference>
<dbReference type="EMBL" id="JAYDYW010000006">
    <property type="protein sequence ID" value="MEE1673970.1"/>
    <property type="molecule type" value="Genomic_DNA"/>
</dbReference>
<dbReference type="GO" id="GO:0032259">
    <property type="term" value="P:methylation"/>
    <property type="evidence" value="ECO:0007669"/>
    <property type="project" value="UniProtKB-KW"/>
</dbReference>
<organism evidence="6 7">
    <name type="scientific">Agarivorans aestuarii</name>
    <dbReference type="NCBI Taxonomy" id="1563703"/>
    <lineage>
        <taxon>Bacteria</taxon>
        <taxon>Pseudomonadati</taxon>
        <taxon>Pseudomonadota</taxon>
        <taxon>Gammaproteobacteria</taxon>
        <taxon>Alteromonadales</taxon>
        <taxon>Alteromonadaceae</taxon>
        <taxon>Agarivorans</taxon>
    </lineage>
</organism>
<name>A0ABU7G3U7_9ALTE</name>
<dbReference type="Gene3D" id="3.40.50.150">
    <property type="entry name" value="Vaccinia Virus protein VP39"/>
    <property type="match status" value="1"/>
</dbReference>
<evidence type="ECO:0000256" key="5">
    <source>
        <dbReference type="ARBA" id="ARBA00023098"/>
    </source>
</evidence>
<evidence type="ECO:0000313" key="6">
    <source>
        <dbReference type="EMBL" id="MEE1673970.1"/>
    </source>
</evidence>
<keyword evidence="3 6" id="KW-0808">Transferase</keyword>
<evidence type="ECO:0000256" key="2">
    <source>
        <dbReference type="ARBA" id="ARBA00022603"/>
    </source>
</evidence>
<gene>
    <name evidence="6" type="ORF">SNR37_003397</name>
</gene>
<keyword evidence="5" id="KW-0443">Lipid metabolism</keyword>
<dbReference type="CDD" id="cd02440">
    <property type="entry name" value="AdoMet_MTases"/>
    <property type="match status" value="1"/>
</dbReference>
<comment type="caution">
    <text evidence="6">The sequence shown here is derived from an EMBL/GenBank/DDBJ whole genome shotgun (WGS) entry which is preliminary data.</text>
</comment>
<evidence type="ECO:0000313" key="7">
    <source>
        <dbReference type="Proteomes" id="UP001310248"/>
    </source>
</evidence>
<evidence type="ECO:0000256" key="3">
    <source>
        <dbReference type="ARBA" id="ARBA00022679"/>
    </source>
</evidence>
<dbReference type="RefSeq" id="WP_329775191.1">
    <property type="nucleotide sequence ID" value="NZ_JAYDYW010000006.1"/>
</dbReference>
<dbReference type="InterPro" id="IPR029063">
    <property type="entry name" value="SAM-dependent_MTases_sf"/>
</dbReference>
<proteinExistence type="inferred from homology"/>
<dbReference type="EC" id="2.1.1.-" evidence="6"/>
<dbReference type="Proteomes" id="UP001310248">
    <property type="component" value="Unassembled WGS sequence"/>
</dbReference>
<dbReference type="SUPFAM" id="SSF53335">
    <property type="entry name" value="S-adenosyl-L-methionine-dependent methyltransferases"/>
    <property type="match status" value="1"/>
</dbReference>